<keyword evidence="7" id="KW-0326">Glycosidase</keyword>
<dbReference type="PANTHER" id="PTHR23421">
    <property type="entry name" value="BETA-GALACTOSIDASE RELATED"/>
    <property type="match status" value="1"/>
</dbReference>
<evidence type="ECO:0000313" key="10">
    <source>
        <dbReference type="EMBL" id="CCA67251.1"/>
    </source>
</evidence>
<dbReference type="Gene3D" id="2.60.120.260">
    <property type="entry name" value="Galactose-binding domain-like"/>
    <property type="match status" value="2"/>
</dbReference>
<dbReference type="InterPro" id="IPR031330">
    <property type="entry name" value="Gly_Hdrlase_35_cat"/>
</dbReference>
<evidence type="ECO:0000256" key="4">
    <source>
        <dbReference type="ARBA" id="ARBA00022729"/>
    </source>
</evidence>
<evidence type="ECO:0000256" key="2">
    <source>
        <dbReference type="ARBA" id="ARBA00009809"/>
    </source>
</evidence>
<dbReference type="EC" id="3.2.1.23" evidence="3"/>
<evidence type="ECO:0000259" key="9">
    <source>
        <dbReference type="SMART" id="SM01029"/>
    </source>
</evidence>
<evidence type="ECO:0000256" key="5">
    <source>
        <dbReference type="ARBA" id="ARBA00022801"/>
    </source>
</evidence>
<dbReference type="SUPFAM" id="SSF51011">
    <property type="entry name" value="Glycosyl hydrolase domain"/>
    <property type="match status" value="1"/>
</dbReference>
<dbReference type="InterPro" id="IPR001944">
    <property type="entry name" value="Glycoside_Hdrlase_35"/>
</dbReference>
<dbReference type="InterPro" id="IPR037110">
    <property type="entry name" value="Betagal_dom2_sf"/>
</dbReference>
<proteinExistence type="inferred from homology"/>
<comment type="caution">
    <text evidence="10">The sequence shown here is derived from an EMBL/GenBank/DDBJ whole genome shotgun (WGS) entry which is preliminary data.</text>
</comment>
<dbReference type="Pfam" id="PF01301">
    <property type="entry name" value="Glyco_hydro_35"/>
    <property type="match status" value="1"/>
</dbReference>
<dbReference type="HOGENOM" id="CLU_005732_2_0_1"/>
<dbReference type="GO" id="GO:0004565">
    <property type="term" value="F:beta-galactosidase activity"/>
    <property type="evidence" value="ECO:0007669"/>
    <property type="project" value="UniProtKB-EC"/>
</dbReference>
<organism evidence="10 11">
    <name type="scientific">Serendipita indica (strain DSM 11827)</name>
    <name type="common">Root endophyte fungus</name>
    <name type="synonym">Piriformospora indica</name>
    <dbReference type="NCBI Taxonomy" id="1109443"/>
    <lineage>
        <taxon>Eukaryota</taxon>
        <taxon>Fungi</taxon>
        <taxon>Dikarya</taxon>
        <taxon>Basidiomycota</taxon>
        <taxon>Agaricomycotina</taxon>
        <taxon>Agaricomycetes</taxon>
        <taxon>Sebacinales</taxon>
        <taxon>Serendipitaceae</taxon>
        <taxon>Serendipita</taxon>
    </lineage>
</organism>
<dbReference type="InterPro" id="IPR017853">
    <property type="entry name" value="GH"/>
</dbReference>
<dbReference type="Pfam" id="PF13364">
    <property type="entry name" value="BetaGal_ABD2"/>
    <property type="match status" value="2"/>
</dbReference>
<accession>G4T7H4</accession>
<dbReference type="SUPFAM" id="SSF117100">
    <property type="entry name" value="Beta-galactosidase LacA, domain 3"/>
    <property type="match status" value="1"/>
</dbReference>
<comment type="catalytic activity">
    <reaction evidence="1">
        <text>Hydrolysis of terminal non-reducing beta-D-galactose residues in beta-D-galactosides.</text>
        <dbReference type="EC" id="3.2.1.23"/>
    </reaction>
</comment>
<dbReference type="STRING" id="1109443.G4T7H4"/>
<keyword evidence="6" id="KW-0325">Glycoprotein</keyword>
<dbReference type="InterPro" id="IPR008979">
    <property type="entry name" value="Galactose-bd-like_sf"/>
</dbReference>
<evidence type="ECO:0000256" key="6">
    <source>
        <dbReference type="ARBA" id="ARBA00023180"/>
    </source>
</evidence>
<evidence type="ECO:0000256" key="7">
    <source>
        <dbReference type="ARBA" id="ARBA00023295"/>
    </source>
</evidence>
<dbReference type="SUPFAM" id="SSF49785">
    <property type="entry name" value="Galactose-binding domain-like"/>
    <property type="match status" value="2"/>
</dbReference>
<dbReference type="InterPro" id="IPR018954">
    <property type="entry name" value="Betagal_dom2"/>
</dbReference>
<dbReference type="Gene3D" id="2.60.390.10">
    <property type="entry name" value="Beta-galactosidase, domain 3"/>
    <property type="match status" value="1"/>
</dbReference>
<evidence type="ECO:0000256" key="8">
    <source>
        <dbReference type="RuleBase" id="RU003679"/>
    </source>
</evidence>
<gene>
    <name evidence="10" type="ORF">PIIN_01084</name>
</gene>
<dbReference type="GO" id="GO:0005975">
    <property type="term" value="P:carbohydrate metabolic process"/>
    <property type="evidence" value="ECO:0007669"/>
    <property type="project" value="InterPro"/>
</dbReference>
<dbReference type="SUPFAM" id="SSF51445">
    <property type="entry name" value="(Trans)glycosidases"/>
    <property type="match status" value="1"/>
</dbReference>
<dbReference type="OMA" id="NEYSGAC"/>
<evidence type="ECO:0000313" key="11">
    <source>
        <dbReference type="Proteomes" id="UP000007148"/>
    </source>
</evidence>
<reference evidence="10 11" key="1">
    <citation type="journal article" date="2011" name="PLoS Pathog.">
        <title>Endophytic Life Strategies Decoded by Genome and Transcriptome Analyses of the Mutualistic Root Symbiont Piriformospora indica.</title>
        <authorList>
            <person name="Zuccaro A."/>
            <person name="Lahrmann U."/>
            <person name="Guldener U."/>
            <person name="Langen G."/>
            <person name="Pfiffi S."/>
            <person name="Biedenkopf D."/>
            <person name="Wong P."/>
            <person name="Samans B."/>
            <person name="Grimm C."/>
            <person name="Basiewicz M."/>
            <person name="Murat C."/>
            <person name="Martin F."/>
            <person name="Kogel K.H."/>
        </authorList>
    </citation>
    <scope>NUCLEOTIDE SEQUENCE [LARGE SCALE GENOMIC DNA]</scope>
    <source>
        <strain evidence="10 11">DSM 11827</strain>
    </source>
</reference>
<dbReference type="InterPro" id="IPR036833">
    <property type="entry name" value="BetaGal_dom3_sf"/>
</dbReference>
<keyword evidence="11" id="KW-1185">Reference proteome</keyword>
<keyword evidence="5" id="KW-0378">Hydrolase</keyword>
<dbReference type="Gene3D" id="2.102.20.10">
    <property type="entry name" value="Beta-galactosidase, domain 2"/>
    <property type="match status" value="1"/>
</dbReference>
<evidence type="ECO:0000256" key="3">
    <source>
        <dbReference type="ARBA" id="ARBA00012756"/>
    </source>
</evidence>
<protein>
    <recommendedName>
        <fullName evidence="3">beta-galactosidase</fullName>
        <ecNumber evidence="3">3.2.1.23</ecNumber>
    </recommendedName>
</protein>
<dbReference type="Proteomes" id="UP000007148">
    <property type="component" value="Unassembled WGS sequence"/>
</dbReference>
<dbReference type="OrthoDB" id="1657402at2759"/>
<dbReference type="eggNOG" id="KOG0496">
    <property type="taxonomic scope" value="Eukaryota"/>
</dbReference>
<keyword evidence="4" id="KW-0732">Signal</keyword>
<dbReference type="PRINTS" id="PR00742">
    <property type="entry name" value="GLHYDRLASE35"/>
</dbReference>
<evidence type="ECO:0000256" key="1">
    <source>
        <dbReference type="ARBA" id="ARBA00001412"/>
    </source>
</evidence>
<dbReference type="InterPro" id="IPR025972">
    <property type="entry name" value="BetaGal_dom3"/>
</dbReference>
<dbReference type="AlphaFoldDB" id="G4T7H4"/>
<comment type="similarity">
    <text evidence="2 8">Belongs to the glycosyl hydrolase 35 family.</text>
</comment>
<feature type="domain" description="Beta-galactosidase" evidence="9">
    <location>
        <begin position="438"/>
        <end position="620"/>
    </location>
</feature>
<dbReference type="Pfam" id="PF10435">
    <property type="entry name" value="BetaGal_dom2"/>
    <property type="match status" value="1"/>
</dbReference>
<dbReference type="Gene3D" id="3.20.20.80">
    <property type="entry name" value="Glycosidases"/>
    <property type="match status" value="1"/>
</dbReference>
<dbReference type="Pfam" id="PF13363">
    <property type="entry name" value="BetaGal_dom3"/>
    <property type="match status" value="1"/>
</dbReference>
<dbReference type="InParanoid" id="G4T7H4"/>
<name>G4T7H4_SERID</name>
<sequence>MDAFGFCALRAFLTLHLKTFVVQVIDAMPVATLKTALVFILSILGLRVTAQNGYEVPAGSPGFYHGNSSASVTFDQYSLFLDDKRTLFLSGEFHPYRLPSTKLWKDVLQKYKAAGLNGVSIYLHWGLISPSQGINRWTDHNDIVKFYEIAKEVGLLVIARPGPYINAESAGGGLPAWLTVVPGLARTNATAYREAWHPYINEFAKLSAPYQVRVIRKIWTVHSYKWHREFVERPIAVQAENEFGPSEWYHIAGLNEYMQDVIDTLRTGGLNKVPITHNDKNPGGAFVKGVGAVDLYGFDGYPAGFQCASPETWPELETNMHANHMKLSPAVPLALYEWQGGAFDYWNSNNGYDKCYKLTNEQFANVFYKNNIAGGVRLQNLYMTFGGSNWGNLGTETIYSSYDYGAAIREDRTVTPKLNEIKVQSYFLHASPAYMTSDRIGDGSQATGTPFSDSNEIYTTLWKDSKSGTGFYIVRQTTNTKLTPTLFTLRVNSTVLGTDIVMPSSGVMSLDGRESKILVADYKFGNSKLLFSTAEVLTWQTFDGVDYIYLYTSPSDNFEIIVQASGLASSNSTTPPGFTINSTEKYTVVSAQANRASAVTAIPVGNAVIILADKASALATWAPRLAPSTDPGHYTPSPDAAGVWIMGPYLVRSVSLNKGTLSLEGDLNSTANIDIWGPSSIKKVTWNGNPVALSRNTLRGSLSGTVKYTLKSNAIKIPDISRSTWKCIDNTPEAYADFDDSKWVVANKTSTNRPQKPYAGKYVLYGDEYGYHGGDLVWRGHFDGNATGVELSVQTGYSGAAMAYLNGNPIGSAQGSSTQWSGVDVQIIKATFDPKVLRSKNNVVTVYHDSMGLSQDYNVDDEFKKPRGIRGYKLLGNGVDFVKWTVAGNVGGESGPDRVRGPYNEGGWYYERIGAHLPGFNDTKWSACSPLTGRTAPGITVYRTSFDLNIPKGADVPLALDLELDSIAYRSVIWVNGWQFGRFASSLGPQTSYPVPEGILNHQGKNEVVVTLWALFDGGAKMKKLELNKRAVIESSKASNIGVVAAPDWKAARGN</sequence>
<dbReference type="EMBL" id="CAFZ01000011">
    <property type="protein sequence ID" value="CCA67251.1"/>
    <property type="molecule type" value="Genomic_DNA"/>
</dbReference>
<dbReference type="SMART" id="SM01029">
    <property type="entry name" value="BetaGal_dom2"/>
    <property type="match status" value="1"/>
</dbReference>
<dbReference type="InterPro" id="IPR025300">
    <property type="entry name" value="BetaGal_jelly_roll_dom"/>
</dbReference>